<dbReference type="Gramene" id="EOX96281">
    <property type="protein sequence ID" value="EOX96281"/>
    <property type="gene ID" value="TCM_005559"/>
</dbReference>
<accession>A0A061DW48</accession>
<name>A0A061DW48_THECC</name>
<organism evidence="1 2">
    <name type="scientific">Theobroma cacao</name>
    <name type="common">Cacao</name>
    <name type="synonym">Cocoa</name>
    <dbReference type="NCBI Taxonomy" id="3641"/>
    <lineage>
        <taxon>Eukaryota</taxon>
        <taxon>Viridiplantae</taxon>
        <taxon>Streptophyta</taxon>
        <taxon>Embryophyta</taxon>
        <taxon>Tracheophyta</taxon>
        <taxon>Spermatophyta</taxon>
        <taxon>Magnoliopsida</taxon>
        <taxon>eudicotyledons</taxon>
        <taxon>Gunneridae</taxon>
        <taxon>Pentapetalae</taxon>
        <taxon>rosids</taxon>
        <taxon>malvids</taxon>
        <taxon>Malvales</taxon>
        <taxon>Malvaceae</taxon>
        <taxon>Byttnerioideae</taxon>
        <taxon>Theobroma</taxon>
    </lineage>
</organism>
<dbReference type="AlphaFoldDB" id="A0A061DW48"/>
<protein>
    <submittedName>
        <fullName evidence="1">Uncharacterized protein</fullName>
    </submittedName>
</protein>
<sequence>MEKNILPSTLPVASSPTVQQANFHSQTATKTTIKTLRGKREMDFGWEKWKPCPAKGCESDARAIQSSPSDGKVLEQKSPSLFGSAAIPCQTKHLPPISLVILLLEWALSDCVNNY</sequence>
<evidence type="ECO:0000313" key="2">
    <source>
        <dbReference type="Proteomes" id="UP000026915"/>
    </source>
</evidence>
<dbReference type="HOGENOM" id="CLU_2113358_0_0_1"/>
<dbReference type="InParanoid" id="A0A061DW48"/>
<evidence type="ECO:0000313" key="1">
    <source>
        <dbReference type="EMBL" id="EOX96281.1"/>
    </source>
</evidence>
<dbReference type="EMBL" id="CM001879">
    <property type="protein sequence ID" value="EOX96281.1"/>
    <property type="molecule type" value="Genomic_DNA"/>
</dbReference>
<reference evidence="1 2" key="1">
    <citation type="journal article" date="2013" name="Genome Biol.">
        <title>The genome sequence of the most widely cultivated cacao type and its use to identify candidate genes regulating pod color.</title>
        <authorList>
            <person name="Motamayor J.C."/>
            <person name="Mockaitis K."/>
            <person name="Schmutz J."/>
            <person name="Haiminen N."/>
            <person name="Iii D.L."/>
            <person name="Cornejo O."/>
            <person name="Findley S.D."/>
            <person name="Zheng P."/>
            <person name="Utro F."/>
            <person name="Royaert S."/>
            <person name="Saski C."/>
            <person name="Jenkins J."/>
            <person name="Podicheti R."/>
            <person name="Zhao M."/>
            <person name="Scheffler B.E."/>
            <person name="Stack J.C."/>
            <person name="Feltus F.A."/>
            <person name="Mustiga G.M."/>
            <person name="Amores F."/>
            <person name="Phillips W."/>
            <person name="Marelli J.P."/>
            <person name="May G.D."/>
            <person name="Shapiro H."/>
            <person name="Ma J."/>
            <person name="Bustamante C.D."/>
            <person name="Schnell R.J."/>
            <person name="Main D."/>
            <person name="Gilbert D."/>
            <person name="Parida L."/>
            <person name="Kuhn D.N."/>
        </authorList>
    </citation>
    <scope>NUCLEOTIDE SEQUENCE [LARGE SCALE GENOMIC DNA]</scope>
    <source>
        <strain evidence="2">cv. Matina 1-6</strain>
    </source>
</reference>
<keyword evidence="2" id="KW-1185">Reference proteome</keyword>
<dbReference type="Proteomes" id="UP000026915">
    <property type="component" value="Chromosome 1"/>
</dbReference>
<proteinExistence type="predicted"/>
<gene>
    <name evidence="1" type="ORF">TCM_005559</name>
</gene>